<keyword evidence="6 13" id="KW-0269">Exonuclease</keyword>
<keyword evidence="2 13" id="KW-0547">Nucleotide-binding</keyword>
<dbReference type="Pfam" id="PF12705">
    <property type="entry name" value="PDDEXK_1"/>
    <property type="match status" value="1"/>
</dbReference>
<dbReference type="CDD" id="cd17932">
    <property type="entry name" value="DEXQc_UvrD"/>
    <property type="match status" value="2"/>
</dbReference>
<feature type="binding site" evidence="14">
    <location>
        <begin position="28"/>
        <end position="35"/>
    </location>
    <ligand>
        <name>ATP</name>
        <dbReference type="ChEBI" id="CHEBI:30616"/>
    </ligand>
</feature>
<comment type="similarity">
    <text evidence="13">Belongs to the helicase family. AddA subfamily.</text>
</comment>
<keyword evidence="3 13" id="KW-0227">DNA damage</keyword>
<evidence type="ECO:0000256" key="9">
    <source>
        <dbReference type="ARBA" id="ARBA00023204"/>
    </source>
</evidence>
<dbReference type="GO" id="GO:0033202">
    <property type="term" value="C:DNA helicase complex"/>
    <property type="evidence" value="ECO:0007669"/>
    <property type="project" value="TreeGrafter"/>
</dbReference>
<dbReference type="Gene3D" id="3.40.50.300">
    <property type="entry name" value="P-loop containing nucleotide triphosphate hydrolases"/>
    <property type="match status" value="4"/>
</dbReference>
<keyword evidence="4 13" id="KW-0378">Hydrolase</keyword>
<comment type="function">
    <text evidence="13">The heterodimer acts as both an ATP-dependent DNA helicase and an ATP-dependent, dual-direction single-stranded exonuclease. Recognizes the chi site generating a DNA molecule suitable for the initiation of homologous recombination. The AddA nuclease domain is required for chi fragment generation; this subunit has the helicase and 3' -&gt; 5' nuclease activities.</text>
</comment>
<dbReference type="InterPro" id="IPR000212">
    <property type="entry name" value="DNA_helicase_UvrD/REP"/>
</dbReference>
<evidence type="ECO:0000256" key="13">
    <source>
        <dbReference type="HAMAP-Rule" id="MF_01451"/>
    </source>
</evidence>
<dbReference type="GO" id="GO:0003690">
    <property type="term" value="F:double-stranded DNA binding"/>
    <property type="evidence" value="ECO:0007669"/>
    <property type="project" value="UniProtKB-UniRule"/>
</dbReference>
<dbReference type="GO" id="GO:0016887">
    <property type="term" value="F:ATP hydrolysis activity"/>
    <property type="evidence" value="ECO:0007669"/>
    <property type="project" value="RHEA"/>
</dbReference>
<dbReference type="Pfam" id="PF13361">
    <property type="entry name" value="UvrD_C"/>
    <property type="match status" value="1"/>
</dbReference>
<dbReference type="InterPro" id="IPR014152">
    <property type="entry name" value="AddA"/>
</dbReference>
<evidence type="ECO:0000256" key="10">
    <source>
        <dbReference type="ARBA" id="ARBA00023235"/>
    </source>
</evidence>
<evidence type="ECO:0000256" key="5">
    <source>
        <dbReference type="ARBA" id="ARBA00022806"/>
    </source>
</evidence>
<feature type="region of interest" description="Disordered" evidence="15">
    <location>
        <begin position="966"/>
        <end position="1003"/>
    </location>
</feature>
<protein>
    <recommendedName>
        <fullName evidence="13">ATP-dependent helicase/nuclease subunit A</fullName>
        <ecNumber evidence="13">3.1.-.-</ecNumber>
        <ecNumber evidence="13">5.6.2.4</ecNumber>
    </recommendedName>
    <alternativeName>
        <fullName evidence="13">ATP-dependent helicase/nuclease AddA</fullName>
    </alternativeName>
    <alternativeName>
        <fullName evidence="13">DNA 3'-5' helicase AddA</fullName>
    </alternativeName>
</protein>
<evidence type="ECO:0000256" key="7">
    <source>
        <dbReference type="ARBA" id="ARBA00022840"/>
    </source>
</evidence>
<evidence type="ECO:0000256" key="8">
    <source>
        <dbReference type="ARBA" id="ARBA00023125"/>
    </source>
</evidence>
<dbReference type="EC" id="3.1.-.-" evidence="13"/>
<dbReference type="GO" id="GO:0000724">
    <property type="term" value="P:double-strand break repair via homologous recombination"/>
    <property type="evidence" value="ECO:0007669"/>
    <property type="project" value="UniProtKB-UniRule"/>
</dbReference>
<keyword evidence="8 13" id="KW-0238">DNA-binding</keyword>
<dbReference type="Gene3D" id="3.90.320.10">
    <property type="match status" value="1"/>
</dbReference>
<comment type="catalytic activity">
    <reaction evidence="12 13">
        <text>ATP + H2O = ADP + phosphate + H(+)</text>
        <dbReference type="Rhea" id="RHEA:13065"/>
        <dbReference type="ChEBI" id="CHEBI:15377"/>
        <dbReference type="ChEBI" id="CHEBI:15378"/>
        <dbReference type="ChEBI" id="CHEBI:30616"/>
        <dbReference type="ChEBI" id="CHEBI:43474"/>
        <dbReference type="ChEBI" id="CHEBI:456216"/>
        <dbReference type="EC" id="5.6.2.4"/>
    </reaction>
</comment>
<evidence type="ECO:0000256" key="3">
    <source>
        <dbReference type="ARBA" id="ARBA00022763"/>
    </source>
</evidence>
<keyword evidence="10 13" id="KW-0413">Isomerase</keyword>
<evidence type="ECO:0000259" key="17">
    <source>
        <dbReference type="PROSITE" id="PS51217"/>
    </source>
</evidence>
<dbReference type="HAMAP" id="MF_01451">
    <property type="entry name" value="AddA"/>
    <property type="match status" value="1"/>
</dbReference>
<dbReference type="Pfam" id="PF00580">
    <property type="entry name" value="UvrD-helicase"/>
    <property type="match status" value="1"/>
</dbReference>
<comment type="subunit">
    <text evidence="13">Heterodimer of AddA and AddB/RexB.</text>
</comment>
<dbReference type="PATRIC" id="fig|883081.3.peg.386"/>
<sequence>MTQDTKPNYTPEQKEAIYHTGHDILVSASAGSGKTMVLVERILNLVSQGADITDLLVVTFTKAAAQEMKERIQAKIQDQISQAPSGSNLKNHLIKQLPLINQANISTIHSFCSKVIQKYYYLIDMDPVFRMLTDQTEIDLVQERILDDCINLKLEDQNPSFYRLLEMFAGPSNLDPFKDMVRSIYQSALARPDSIKWLSELGQTYQVDDLKDLSIYQDEIKGDIRSSLDLAIDHYDQILNLVQGEAGLEKFQDKFGEVRQKLVSFQDLVQKDQLDDFYLQGQAMKFPKKPALPKDYKEDPHYQALDEEVKALNNSGKKAFNSLIEDYFTIKPSDQVDKINKLRPLVESLVELLLEFHQSFSAEKEKMRALDFNDLEHKTLDILSHESGVAQAYYQDLFQEILIDEYQDINVLQEAILSSLAKPGAGNRFMVGDVKQSIYGFRLAEPKLFIDKYDRFGHDPVKERIILQENFRSRNTVLDFINYIFHQIMDRDLGDVVYDQAAQLNVGNPNFPNETDDLDSKQTEFLIYQSKGEDSDREGEIPPQDGIRESNQGQYRMVAQKIKDLVDSGFLIYDKKADRNRPLQYRDIAILTPTKNNNLVISEEFKALGIPVAINNTENYFQRTEIKTMMSILKIIDNPLQDIPLVAVLRSMVLGLTEPELAKIRLINRQGLYFHALEDYAKAKKNKVDPNLQVKVQGFLSQLEEWRDYAKFHSLVDLIWKVYQDTNYLEYVAGLQSGQQRQNNLHALYERAGAYEASSFKGLFQFIKFIESMQKKDKDLAEPVSVTEDEDAVRVMTIHASKGLEFPIVFLTDSSKKFNVSDAQGDYAVDSHQGLGLNYIDTDQQLKYPTWLNKGIQAKRMRQLISEQMRVLYVALTRAEQKLFITGTTKTKEDLLKKWKTVQSQTNTTLSIKERLKPDDGFLNWLGKGIIRHPLSQDLRDQKDSPLLAFQDISFQIHFFNEADLVKSSSNPDQGPGEGDSQDINTQTAKLNPSQDWGQDEEDLKQELDQAKAYLSYHYPHQLAVNTTSYQSVSEIKRFFEVDEGLEKMDFTGQGSKPNRYVSQDLADPQFIQKGSQAKPSSKDIGSATHLVLQKCDLSQPVTAQAIQAVIDQLVNQEVIDQNLANYIDQNSLVKLFAGEFGHFLQDHASQVKREQPFSLLLEAGDLFHLDTQEEDSVLIHGVIDGFVQVGKEITLFDYKTDQLGHYQDPDQVLRERYKGQIALYKRALETIYPDSRVSHAYLVSTDLNRAIEV</sequence>
<dbReference type="GO" id="GO:0005524">
    <property type="term" value="F:ATP binding"/>
    <property type="evidence" value="ECO:0007669"/>
    <property type="project" value="UniProtKB-UniRule"/>
</dbReference>
<reference evidence="18 19" key="1">
    <citation type="submission" date="2012-09" db="EMBL/GenBank/DDBJ databases">
        <title>The Genome Sequence of Alloiococcus otitis ATCC 51267.</title>
        <authorList>
            <consortium name="The Broad Institute Genome Sequencing Platform"/>
            <person name="Earl A."/>
            <person name="Ward D."/>
            <person name="Feldgarden M."/>
            <person name="Gevers D."/>
            <person name="Huys G."/>
            <person name="Walker B."/>
            <person name="Young S.K."/>
            <person name="Zeng Q."/>
            <person name="Gargeya S."/>
            <person name="Fitzgerald M."/>
            <person name="Haas B."/>
            <person name="Abouelleil A."/>
            <person name="Alvarado L."/>
            <person name="Arachchi H.M."/>
            <person name="Berlin A.M."/>
            <person name="Chapman S.B."/>
            <person name="Goldberg J."/>
            <person name="Griggs A."/>
            <person name="Gujja S."/>
            <person name="Hansen M."/>
            <person name="Howarth C."/>
            <person name="Imamovic A."/>
            <person name="Larimer J."/>
            <person name="McCowen C."/>
            <person name="Montmayeur A."/>
            <person name="Murphy C."/>
            <person name="Neiman D."/>
            <person name="Pearson M."/>
            <person name="Priest M."/>
            <person name="Roberts A."/>
            <person name="Saif S."/>
            <person name="Shea T."/>
            <person name="Sisk P."/>
            <person name="Sykes S."/>
            <person name="Wortman J."/>
            <person name="Nusbaum C."/>
            <person name="Birren B."/>
        </authorList>
    </citation>
    <scope>NUCLEOTIDE SEQUENCE [LARGE SCALE GENOMIC DNA]</scope>
    <source>
        <strain evidence="18 19">ATCC 51267</strain>
    </source>
</reference>
<dbReference type="InterPro" id="IPR011604">
    <property type="entry name" value="PDDEXK-like_dom_sf"/>
</dbReference>
<dbReference type="NCBIfam" id="TIGR02785">
    <property type="entry name" value="addA_Gpos"/>
    <property type="match status" value="1"/>
</dbReference>
<evidence type="ECO:0000256" key="11">
    <source>
        <dbReference type="ARBA" id="ARBA00034617"/>
    </source>
</evidence>
<evidence type="ECO:0000256" key="6">
    <source>
        <dbReference type="ARBA" id="ARBA00022839"/>
    </source>
</evidence>
<dbReference type="Proteomes" id="UP000009875">
    <property type="component" value="Unassembled WGS sequence"/>
</dbReference>
<dbReference type="PANTHER" id="PTHR11070:SF48">
    <property type="entry name" value="ATP-DEPENDENT HELICASE_NUCLEASE SUBUNIT A"/>
    <property type="match status" value="1"/>
</dbReference>
<dbReference type="EMBL" id="AGXA01000005">
    <property type="protein sequence ID" value="EKU94072.1"/>
    <property type="molecule type" value="Genomic_DNA"/>
</dbReference>
<dbReference type="STRING" id="883081.HMPREF9698_00384"/>
<evidence type="ECO:0000313" key="18">
    <source>
        <dbReference type="EMBL" id="EKU94072.1"/>
    </source>
</evidence>
<dbReference type="GO" id="GO:0043138">
    <property type="term" value="F:3'-5' DNA helicase activity"/>
    <property type="evidence" value="ECO:0007669"/>
    <property type="project" value="UniProtKB-UniRule"/>
</dbReference>
<evidence type="ECO:0000256" key="14">
    <source>
        <dbReference type="PROSITE-ProRule" id="PRU00560"/>
    </source>
</evidence>
<gene>
    <name evidence="13" type="primary">addA</name>
    <name evidence="18" type="ORF">HMPREF9698_00384</name>
</gene>
<dbReference type="PROSITE" id="PS51217">
    <property type="entry name" value="UVRD_HELICASE_CTER"/>
    <property type="match status" value="1"/>
</dbReference>
<keyword evidence="1 13" id="KW-0540">Nuclease</keyword>
<evidence type="ECO:0000313" key="19">
    <source>
        <dbReference type="Proteomes" id="UP000009875"/>
    </source>
</evidence>
<dbReference type="InterPro" id="IPR011335">
    <property type="entry name" value="Restrct_endonuc-II-like"/>
</dbReference>
<dbReference type="AlphaFoldDB" id="K9ESY0"/>
<comment type="catalytic activity">
    <reaction evidence="11 13">
        <text>Couples ATP hydrolysis with the unwinding of duplex DNA by translocating in the 3'-5' direction.</text>
        <dbReference type="EC" id="5.6.2.4"/>
    </reaction>
</comment>
<evidence type="ECO:0000259" key="16">
    <source>
        <dbReference type="PROSITE" id="PS51198"/>
    </source>
</evidence>
<organism evidence="18 19">
    <name type="scientific">Alloiococcus otitis ATCC 51267</name>
    <dbReference type="NCBI Taxonomy" id="883081"/>
    <lineage>
        <taxon>Bacteria</taxon>
        <taxon>Bacillati</taxon>
        <taxon>Bacillota</taxon>
        <taxon>Bacilli</taxon>
        <taxon>Lactobacillales</taxon>
        <taxon>Carnobacteriaceae</taxon>
        <taxon>Alloiococcus</taxon>
    </lineage>
</organism>
<dbReference type="InterPro" id="IPR014016">
    <property type="entry name" value="UvrD-like_ATP-bd"/>
</dbReference>
<keyword evidence="19" id="KW-1185">Reference proteome</keyword>
<feature type="compositionally biased region" description="Polar residues" evidence="15">
    <location>
        <begin position="982"/>
        <end position="997"/>
    </location>
</feature>
<feature type="domain" description="UvrD-like helicase ATP-binding" evidence="16">
    <location>
        <begin position="7"/>
        <end position="474"/>
    </location>
</feature>
<accession>K9ESY0</accession>
<dbReference type="GO" id="GO:0008408">
    <property type="term" value="F:3'-5' exonuclease activity"/>
    <property type="evidence" value="ECO:0007669"/>
    <property type="project" value="UniProtKB-UniRule"/>
</dbReference>
<comment type="cofactor">
    <cofactor evidence="13">
        <name>Mg(2+)</name>
        <dbReference type="ChEBI" id="CHEBI:18420"/>
    </cofactor>
</comment>
<keyword evidence="7 13" id="KW-0067">ATP-binding</keyword>
<dbReference type="SUPFAM" id="SSF52540">
    <property type="entry name" value="P-loop containing nucleoside triphosphate hydrolases"/>
    <property type="match status" value="1"/>
</dbReference>
<dbReference type="eggNOG" id="COG1074">
    <property type="taxonomic scope" value="Bacteria"/>
</dbReference>
<dbReference type="PANTHER" id="PTHR11070">
    <property type="entry name" value="UVRD / RECB / PCRA DNA HELICASE FAMILY MEMBER"/>
    <property type="match status" value="1"/>
</dbReference>
<evidence type="ECO:0000256" key="2">
    <source>
        <dbReference type="ARBA" id="ARBA00022741"/>
    </source>
</evidence>
<comment type="caution">
    <text evidence="18">The sequence shown here is derived from an EMBL/GenBank/DDBJ whole genome shotgun (WGS) entry which is preliminary data.</text>
</comment>
<dbReference type="GO" id="GO:0005829">
    <property type="term" value="C:cytosol"/>
    <property type="evidence" value="ECO:0007669"/>
    <property type="project" value="TreeGrafter"/>
</dbReference>
<evidence type="ECO:0000256" key="4">
    <source>
        <dbReference type="ARBA" id="ARBA00022801"/>
    </source>
</evidence>
<dbReference type="SUPFAM" id="SSF52980">
    <property type="entry name" value="Restriction endonuclease-like"/>
    <property type="match status" value="1"/>
</dbReference>
<keyword evidence="5 13" id="KW-0347">Helicase</keyword>
<evidence type="ECO:0000256" key="15">
    <source>
        <dbReference type="SAM" id="MobiDB-lite"/>
    </source>
</evidence>
<proteinExistence type="inferred from homology"/>
<evidence type="ECO:0000256" key="12">
    <source>
        <dbReference type="ARBA" id="ARBA00048988"/>
    </source>
</evidence>
<feature type="domain" description="UvrD-like helicase C-terminal" evidence="17">
    <location>
        <begin position="512"/>
        <end position="803"/>
    </location>
</feature>
<dbReference type="InterPro" id="IPR038726">
    <property type="entry name" value="PDDEXK_AddAB-type"/>
</dbReference>
<evidence type="ECO:0000256" key="1">
    <source>
        <dbReference type="ARBA" id="ARBA00022722"/>
    </source>
</evidence>
<dbReference type="RefSeq" id="WP_003776800.1">
    <property type="nucleotide sequence ID" value="NZ_JH992957.1"/>
</dbReference>
<dbReference type="InterPro" id="IPR014017">
    <property type="entry name" value="DNA_helicase_UvrD-like_C"/>
</dbReference>
<dbReference type="HOGENOM" id="CLU_001114_3_1_9"/>
<dbReference type="InterPro" id="IPR027417">
    <property type="entry name" value="P-loop_NTPase"/>
</dbReference>
<dbReference type="EC" id="5.6.2.4" evidence="13"/>
<name>K9ESY0_9LACT</name>
<dbReference type="PROSITE" id="PS51198">
    <property type="entry name" value="UVRD_HELICASE_ATP_BIND"/>
    <property type="match status" value="1"/>
</dbReference>
<keyword evidence="9 13" id="KW-0234">DNA repair</keyword>